<comment type="caution">
    <text evidence="2">The sequence shown here is derived from an EMBL/GenBank/DDBJ whole genome shotgun (WGS) entry which is preliminary data.</text>
</comment>
<evidence type="ECO:0000256" key="1">
    <source>
        <dbReference type="SAM" id="MobiDB-lite"/>
    </source>
</evidence>
<proteinExistence type="predicted"/>
<feature type="compositionally biased region" description="Basic and acidic residues" evidence="1">
    <location>
        <begin position="530"/>
        <end position="541"/>
    </location>
</feature>
<feature type="compositionally biased region" description="Low complexity" evidence="1">
    <location>
        <begin position="886"/>
        <end position="900"/>
    </location>
</feature>
<feature type="compositionally biased region" description="Polar residues" evidence="1">
    <location>
        <begin position="957"/>
        <end position="974"/>
    </location>
</feature>
<name>A0AA38Y3H4_9EURO</name>
<feature type="compositionally biased region" description="Low complexity" evidence="1">
    <location>
        <begin position="463"/>
        <end position="486"/>
    </location>
</feature>
<keyword evidence="3" id="KW-1185">Reference proteome</keyword>
<protein>
    <submittedName>
        <fullName evidence="2">Uncharacterized protein</fullName>
    </submittedName>
</protein>
<dbReference type="PANTHER" id="PTHR36911">
    <property type="entry name" value="LIM ZINC-BINDING DOMAIN-CONTAINING PROTEIN-RELATED"/>
    <property type="match status" value="1"/>
</dbReference>
<accession>A0AA38Y3H4</accession>
<feature type="region of interest" description="Disordered" evidence="1">
    <location>
        <begin position="876"/>
        <end position="1035"/>
    </location>
</feature>
<dbReference type="EMBL" id="JAPDRN010000041">
    <property type="protein sequence ID" value="KAJ9634023.1"/>
    <property type="molecule type" value="Genomic_DNA"/>
</dbReference>
<dbReference type="AlphaFoldDB" id="A0AA38Y3H4"/>
<feature type="compositionally biased region" description="Polar residues" evidence="1">
    <location>
        <begin position="489"/>
        <end position="529"/>
    </location>
</feature>
<sequence>MPTLKNLVCNVLWGETGAPFPEYGTQYGDGFVETFIAIPNHPQPFSIRLTSRKFIHEGLAMLVFIDGKYQCNRVRVNLQSPEKNLPESRSKIDFIVRQKETRLGDGSYMGREWRFDDYNVVQQLPPGASESHFEELGTIEVFVLRCSSNDPAEFDSLSDSSKEDSVILEQQDDDNAEIPTEQSAEVVAEPDLETLPFWGIFDGPSDRPSSSHFLQVDGPADNYHHWDFGYRPGPRPYPPQQGPRYPPRPYQQEHVPGGTFHYRRPTQDPPQPPPRGERDPHDHLPPRPERRVHFDYGSPREGSVHNGRYQSQPMPRFHDDYYPPQHYVGHQPYGDYPSRHAEHQYVHRPAEPRDYRDYPEPPMGHGALRVPLASSSRIPGLSERGTTLPTHARMGSVPPQVPPHPPGPAPLPYTGIQPFPSQHPLPMPTWIGPPHQAFQPAVPGPAQFFPYLPLNTAPWFQVPNQPIPQNTQITTTSTGTSASNDTSKQKAASTATVTNTKAEFSEPTTKDSNNNATNNTWPDWNTQNKSETDKNTNKPDQDQIESADQGTSNANDNQDWNNDNNNNNSSGQNWDTNNNNSNNTTDQSWDTNNNNNSGNATDQGWDTNNNNNSGNTTDQSWDTNNNNNSGNATDQGWDTVNNNSTSDDNKSNKSNQNWSQGQNTTSNNQNVPQSTSNASGKTAWYGPYGLYQAAKFHRDVDVPPIAEEEPRYDVPQSVAQAKGVTKQVQPGRGYIYNKKSLHPAKYLDTLQDPYARFIFKYRHKEQIKAETGIVVSLDPSPDTDRNALEGKSKDELIELVLRAKGALGGDIPDQPPPKPVPAPAVPAPFEQVPIAPPQHPFPTYYLPAFRRPSVQASSSGAKPTGTTNITAAAAADQGWGSGNTSNAAEQQNNNWQQGGEASDRNSQQASGTGRWDGQNEEEPAAARSYPPHDTAPSNPTIPAPSAISPLNLPGPSYPTSVPVQQDRVCTTPNRPSAADADPPPPPSPLYQSSSGSPAIVRSVPLSDPFGPSDVAEPRTEPLPDNMRAPDVDDPVPAGFSSWDRYFMHPNSPDIPDEYVHVPIVDAPDRPPDPPPMSRQPAPGEPHDFWL</sequence>
<reference evidence="2" key="1">
    <citation type="submission" date="2022-10" db="EMBL/GenBank/DDBJ databases">
        <title>Culturing micro-colonial fungi from biological soil crusts in the Mojave desert and describing Neophaeococcomyces mojavensis, and introducing the new genera and species Taxawa tesnikishii.</title>
        <authorList>
            <person name="Kurbessoian T."/>
            <person name="Stajich J.E."/>
        </authorList>
    </citation>
    <scope>NUCLEOTIDE SEQUENCE</scope>
    <source>
        <strain evidence="2">TK_35</strain>
    </source>
</reference>
<dbReference type="Proteomes" id="UP001172681">
    <property type="component" value="Unassembled WGS sequence"/>
</dbReference>
<feature type="compositionally biased region" description="Basic and acidic residues" evidence="1">
    <location>
        <begin position="275"/>
        <end position="294"/>
    </location>
</feature>
<feature type="compositionally biased region" description="Low complexity" evidence="1">
    <location>
        <begin position="551"/>
        <end position="670"/>
    </location>
</feature>
<organism evidence="2 3">
    <name type="scientific">Knufia peltigerae</name>
    <dbReference type="NCBI Taxonomy" id="1002370"/>
    <lineage>
        <taxon>Eukaryota</taxon>
        <taxon>Fungi</taxon>
        <taxon>Dikarya</taxon>
        <taxon>Ascomycota</taxon>
        <taxon>Pezizomycotina</taxon>
        <taxon>Eurotiomycetes</taxon>
        <taxon>Chaetothyriomycetidae</taxon>
        <taxon>Chaetothyriales</taxon>
        <taxon>Trichomeriaceae</taxon>
        <taxon>Knufia</taxon>
    </lineage>
</organism>
<feature type="compositionally biased region" description="Low complexity" evidence="1">
    <location>
        <begin position="989"/>
        <end position="998"/>
    </location>
</feature>
<evidence type="ECO:0000313" key="3">
    <source>
        <dbReference type="Proteomes" id="UP001172681"/>
    </source>
</evidence>
<feature type="compositionally biased region" description="Pro residues" evidence="1">
    <location>
        <begin position="233"/>
        <end position="249"/>
    </location>
</feature>
<feature type="compositionally biased region" description="Polar residues" evidence="1">
    <location>
        <begin position="671"/>
        <end position="680"/>
    </location>
</feature>
<feature type="region of interest" description="Disordered" evidence="1">
    <location>
        <begin position="225"/>
        <end position="316"/>
    </location>
</feature>
<gene>
    <name evidence="2" type="ORF">H2204_006571</name>
</gene>
<feature type="region of interest" description="Disordered" evidence="1">
    <location>
        <begin position="463"/>
        <end position="682"/>
    </location>
</feature>
<evidence type="ECO:0000313" key="2">
    <source>
        <dbReference type="EMBL" id="KAJ9634023.1"/>
    </source>
</evidence>
<feature type="region of interest" description="Disordered" evidence="1">
    <location>
        <begin position="1062"/>
        <end position="1090"/>
    </location>
</feature>